<dbReference type="STRING" id="908809.ABG79_01821"/>
<accession>A0A0R3JSJ5</accession>
<keyword evidence="3" id="KW-1185">Reference proteome</keyword>
<sequence length="172" mass="20017">MNRIRTIFVDGYNVINQWDELKKLKDENLEDARDKLVEMLQEYAAYKGCSIFVVFDAHLVPGSIEKNEKSGKINIVFTKEGETADCFIERSIYQYLKSGAVAVVTSDYLEQRITLQMGGIRITPNEFLHELKAVENVITEKSKISYSQRKNTLEEFINKDILEKLERMRRNL</sequence>
<proteinExistence type="predicted"/>
<gene>
    <name evidence="2" type="ORF">ABG79_01821</name>
</gene>
<feature type="coiled-coil region" evidence="1">
    <location>
        <begin position="15"/>
        <end position="42"/>
    </location>
</feature>
<dbReference type="Proteomes" id="UP000052015">
    <property type="component" value="Unassembled WGS sequence"/>
</dbReference>
<reference evidence="2 3" key="1">
    <citation type="submission" date="2015-09" db="EMBL/GenBank/DDBJ databases">
        <title>Draft genome sequence of a Caloramator mitchellensis, a moderate thermophile from the Great Artesian Basin of Australia.</title>
        <authorList>
            <person name="Patel B.K."/>
        </authorList>
    </citation>
    <scope>NUCLEOTIDE SEQUENCE [LARGE SCALE GENOMIC DNA]</scope>
    <source>
        <strain evidence="2 3">VF08</strain>
    </source>
</reference>
<name>A0A0R3JSJ5_CALMK</name>
<dbReference type="EMBL" id="LKHP01000010">
    <property type="protein sequence ID" value="KRQ86440.1"/>
    <property type="molecule type" value="Genomic_DNA"/>
</dbReference>
<dbReference type="CDD" id="cd10912">
    <property type="entry name" value="PIN_YacP-like"/>
    <property type="match status" value="1"/>
</dbReference>
<protein>
    <submittedName>
        <fullName evidence="2">YacP-like NYN domain protein</fullName>
    </submittedName>
</protein>
<dbReference type="PANTHER" id="PTHR34547">
    <property type="entry name" value="YACP-LIKE NYN DOMAIN PROTEIN"/>
    <property type="match status" value="1"/>
</dbReference>
<evidence type="ECO:0000313" key="3">
    <source>
        <dbReference type="Proteomes" id="UP000052015"/>
    </source>
</evidence>
<dbReference type="PATRIC" id="fig|908809.3.peg.1820"/>
<organism evidence="2 3">
    <name type="scientific">Caloramator mitchellensis</name>
    <dbReference type="NCBI Taxonomy" id="908809"/>
    <lineage>
        <taxon>Bacteria</taxon>
        <taxon>Bacillati</taxon>
        <taxon>Bacillota</taxon>
        <taxon>Clostridia</taxon>
        <taxon>Eubacteriales</taxon>
        <taxon>Clostridiaceae</taxon>
        <taxon>Caloramator</taxon>
    </lineage>
</organism>
<evidence type="ECO:0000256" key="1">
    <source>
        <dbReference type="SAM" id="Coils"/>
    </source>
</evidence>
<evidence type="ECO:0000313" key="2">
    <source>
        <dbReference type="EMBL" id="KRQ86440.1"/>
    </source>
</evidence>
<dbReference type="Pfam" id="PF05991">
    <property type="entry name" value="NYN_YacP"/>
    <property type="match status" value="1"/>
</dbReference>
<dbReference type="InterPro" id="IPR010298">
    <property type="entry name" value="YacP-like"/>
</dbReference>
<dbReference type="AlphaFoldDB" id="A0A0R3JSJ5"/>
<comment type="caution">
    <text evidence="2">The sequence shown here is derived from an EMBL/GenBank/DDBJ whole genome shotgun (WGS) entry which is preliminary data.</text>
</comment>
<keyword evidence="1" id="KW-0175">Coiled coil</keyword>
<dbReference type="PANTHER" id="PTHR34547:SF1">
    <property type="entry name" value="YACP-LIKE NYN DOMAIN PROTEIN"/>
    <property type="match status" value="1"/>
</dbReference>